<evidence type="ECO:0000313" key="4">
    <source>
        <dbReference type="Proteomes" id="UP000298468"/>
    </source>
</evidence>
<accession>A0A4R9BJ43</accession>
<sequence>MLTPRRHRAVAGAVLLTLAAALSGCSLLTHPPAEVTAAIDRATQAIRQSAGVAGATSEIRPRDLKDGGPLSNPGAWTATITVDADESGVDVRALAESVGRNATIGIVSTTALLRIPGEDGAADAQLNFTPLPDATNIITEPDEMADAVLALRELAGARSVAVFDHGDPATITADTDRWADLTASVRALPDFGLNALSAITLRAEADGNEGGAAWLTIDASSPTVDFVRFLGELSADKAVESVLFTGVDIRRDLAAQRPDLWVEVATAGDVDTVAGMLTALDVSQTTVAGVPRASFTVSTRSDSARRETGYLGLPPGSAEPDDRFFSTPNPAAADDFDPVAAADQLQRDRAVVTALLDAAGDAAGIRGPATVTIGPCATGADQQVQGSVVIPIFEIADSADEAFDAITTGWERQGIRKSDRAMGTDFYSAADKSLDTLSIRGGTEGISISVATRCVLSG</sequence>
<dbReference type="OrthoDB" id="5095937at2"/>
<organism evidence="3 4">
    <name type="scientific">Cryobacterium lactosi</name>
    <dbReference type="NCBI Taxonomy" id="1259202"/>
    <lineage>
        <taxon>Bacteria</taxon>
        <taxon>Bacillati</taxon>
        <taxon>Actinomycetota</taxon>
        <taxon>Actinomycetes</taxon>
        <taxon>Micrococcales</taxon>
        <taxon>Microbacteriaceae</taxon>
        <taxon>Cryobacterium</taxon>
    </lineage>
</organism>
<evidence type="ECO:0000313" key="3">
    <source>
        <dbReference type="EMBL" id="TFD84387.1"/>
    </source>
</evidence>
<dbReference type="EMBL" id="SOHM01000041">
    <property type="protein sequence ID" value="TFD84387.1"/>
    <property type="molecule type" value="Genomic_DNA"/>
</dbReference>
<feature type="signal peptide" evidence="2">
    <location>
        <begin position="1"/>
        <end position="23"/>
    </location>
</feature>
<feature type="chain" id="PRO_5039224482" evidence="2">
    <location>
        <begin position="24"/>
        <end position="458"/>
    </location>
</feature>
<proteinExistence type="predicted"/>
<feature type="region of interest" description="Disordered" evidence="1">
    <location>
        <begin position="51"/>
        <end position="72"/>
    </location>
</feature>
<dbReference type="Proteomes" id="UP000298468">
    <property type="component" value="Unassembled WGS sequence"/>
</dbReference>
<evidence type="ECO:0000256" key="1">
    <source>
        <dbReference type="SAM" id="MobiDB-lite"/>
    </source>
</evidence>
<dbReference type="PROSITE" id="PS51257">
    <property type="entry name" value="PROKAR_LIPOPROTEIN"/>
    <property type="match status" value="1"/>
</dbReference>
<comment type="caution">
    <text evidence="3">The sequence shown here is derived from an EMBL/GenBank/DDBJ whole genome shotgun (WGS) entry which is preliminary data.</text>
</comment>
<reference evidence="3 4" key="1">
    <citation type="submission" date="2019-03" db="EMBL/GenBank/DDBJ databases">
        <title>Genomics of glacier-inhabiting Cryobacterium strains.</title>
        <authorList>
            <person name="Liu Q."/>
            <person name="Xin Y.-H."/>
        </authorList>
    </citation>
    <scope>NUCLEOTIDE SEQUENCE [LARGE SCALE GENOMIC DNA]</scope>
    <source>
        <strain evidence="3 4">Sr59</strain>
    </source>
</reference>
<name>A0A4R9BJ43_9MICO</name>
<keyword evidence="2" id="KW-0732">Signal</keyword>
<evidence type="ECO:0000256" key="2">
    <source>
        <dbReference type="SAM" id="SignalP"/>
    </source>
</evidence>
<gene>
    <name evidence="3" type="ORF">E3T61_19365</name>
</gene>
<dbReference type="AlphaFoldDB" id="A0A4R9BJ43"/>
<dbReference type="RefSeq" id="WP_134642484.1">
    <property type="nucleotide sequence ID" value="NZ_SOHM01000041.1"/>
</dbReference>
<protein>
    <submittedName>
        <fullName evidence="3">Uncharacterized protein</fullName>
    </submittedName>
</protein>
<keyword evidence="4" id="KW-1185">Reference proteome</keyword>